<feature type="transmembrane region" description="Helical" evidence="1">
    <location>
        <begin position="6"/>
        <end position="29"/>
    </location>
</feature>
<dbReference type="EMBL" id="CAADRN010000127">
    <property type="protein sequence ID" value="VFU13304.1"/>
    <property type="molecule type" value="Genomic_DNA"/>
</dbReference>
<evidence type="ECO:0000313" key="2">
    <source>
        <dbReference type="EMBL" id="VFU13304.1"/>
    </source>
</evidence>
<proteinExistence type="predicted"/>
<evidence type="ECO:0000256" key="1">
    <source>
        <dbReference type="SAM" id="Phobius"/>
    </source>
</evidence>
<organism evidence="2">
    <name type="scientific">anaerobic digester metagenome</name>
    <dbReference type="NCBI Taxonomy" id="1263854"/>
    <lineage>
        <taxon>unclassified sequences</taxon>
        <taxon>metagenomes</taxon>
        <taxon>ecological metagenomes</taxon>
    </lineage>
</organism>
<keyword evidence="1" id="KW-0812">Transmembrane</keyword>
<protein>
    <submittedName>
        <fullName evidence="2">Uncharacterized protein</fullName>
    </submittedName>
</protein>
<gene>
    <name evidence="2" type="ORF">SCFA_2120003</name>
</gene>
<name>A0A485LXE7_9ZZZZ</name>
<reference evidence="2" key="1">
    <citation type="submission" date="2019-03" db="EMBL/GenBank/DDBJ databases">
        <authorList>
            <person name="Hao L."/>
        </authorList>
    </citation>
    <scope>NUCLEOTIDE SEQUENCE</scope>
</reference>
<dbReference type="AlphaFoldDB" id="A0A485LXE7"/>
<accession>A0A485LXE7</accession>
<sequence>MQWQGLKIPLIIVSLLAGLALIFGVQWLYQKYNYQEPLNAILSQNDAIESFQIKNEGRQLQVHISIQYDQNLMQAYKEINKELTRTMGRKSFQIILEDNPDEVLNQVWYKAQYAIYQAAFQGSFQDMALAVNREALASGVAIQINLDQENIYIRLKHQGHTYDEIIPLSSRQVSGTAQVPAAGGDSSVQGN</sequence>
<keyword evidence="1" id="KW-0472">Membrane</keyword>
<keyword evidence="1" id="KW-1133">Transmembrane helix</keyword>